<keyword evidence="3" id="KW-1003">Cell membrane</keyword>
<dbReference type="PROSITE" id="PS50928">
    <property type="entry name" value="ABC_TM1"/>
    <property type="match status" value="1"/>
</dbReference>
<dbReference type="Gene3D" id="1.10.3720.10">
    <property type="entry name" value="MetI-like"/>
    <property type="match status" value="1"/>
</dbReference>
<dbReference type="EMBL" id="DWYY01000133">
    <property type="protein sequence ID" value="HJA93916.1"/>
    <property type="molecule type" value="Genomic_DNA"/>
</dbReference>
<dbReference type="CDD" id="cd06261">
    <property type="entry name" value="TM_PBP2"/>
    <property type="match status" value="1"/>
</dbReference>
<dbReference type="InterPro" id="IPR000515">
    <property type="entry name" value="MetI-like"/>
</dbReference>
<keyword evidence="4 7" id="KW-0812">Transmembrane</keyword>
<name>A0A9D2L207_9FIRM</name>
<dbReference type="SUPFAM" id="SSF161098">
    <property type="entry name" value="MetI-like"/>
    <property type="match status" value="1"/>
</dbReference>
<dbReference type="AlphaFoldDB" id="A0A9D2L207"/>
<comment type="similarity">
    <text evidence="7">Belongs to the binding-protein-dependent transport system permease family.</text>
</comment>
<dbReference type="Proteomes" id="UP000886858">
    <property type="component" value="Unassembled WGS sequence"/>
</dbReference>
<keyword evidence="5 7" id="KW-1133">Transmembrane helix</keyword>
<keyword evidence="2 7" id="KW-0813">Transport</keyword>
<evidence type="ECO:0000256" key="3">
    <source>
        <dbReference type="ARBA" id="ARBA00022475"/>
    </source>
</evidence>
<dbReference type="InterPro" id="IPR035906">
    <property type="entry name" value="MetI-like_sf"/>
</dbReference>
<dbReference type="InterPro" id="IPR050809">
    <property type="entry name" value="UgpAE/MalFG_permease"/>
</dbReference>
<dbReference type="Pfam" id="PF00528">
    <property type="entry name" value="BPD_transp_1"/>
    <property type="match status" value="1"/>
</dbReference>
<gene>
    <name evidence="9" type="ORF">H9717_12515</name>
</gene>
<keyword evidence="6 7" id="KW-0472">Membrane</keyword>
<feature type="domain" description="ABC transmembrane type-1" evidence="8">
    <location>
        <begin position="1"/>
        <end position="132"/>
    </location>
</feature>
<feature type="transmembrane region" description="Helical" evidence="7">
    <location>
        <begin position="20"/>
        <end position="40"/>
    </location>
</feature>
<comment type="caution">
    <text evidence="9">The sequence shown here is derived from an EMBL/GenBank/DDBJ whole genome shotgun (WGS) entry which is preliminary data.</text>
</comment>
<sequence length="145" mass="16155">DPKYFRHLYVWSGVWQDMGWGAIIYIAALSGIDPCLHEAASIDGASRLQRILHINIPGILPTIIIMLILQIGNIASVGYEKVYLLQNDLNMEVAEVISTYVYKRGIVNTSYSFSTAVGLFNNVVNVVMLLIANAISRKYSETSLF</sequence>
<protein>
    <submittedName>
        <fullName evidence="9">ABC transporter permease subunit</fullName>
    </submittedName>
</protein>
<dbReference type="GO" id="GO:0055085">
    <property type="term" value="P:transmembrane transport"/>
    <property type="evidence" value="ECO:0007669"/>
    <property type="project" value="InterPro"/>
</dbReference>
<evidence type="ECO:0000256" key="7">
    <source>
        <dbReference type="RuleBase" id="RU363032"/>
    </source>
</evidence>
<dbReference type="GO" id="GO:0005886">
    <property type="term" value="C:plasma membrane"/>
    <property type="evidence" value="ECO:0007669"/>
    <property type="project" value="UniProtKB-SubCell"/>
</dbReference>
<feature type="non-terminal residue" evidence="9">
    <location>
        <position position="1"/>
    </location>
</feature>
<dbReference type="PANTHER" id="PTHR43227">
    <property type="entry name" value="BLL4140 PROTEIN"/>
    <property type="match status" value="1"/>
</dbReference>
<evidence type="ECO:0000256" key="1">
    <source>
        <dbReference type="ARBA" id="ARBA00004651"/>
    </source>
</evidence>
<evidence type="ECO:0000313" key="9">
    <source>
        <dbReference type="EMBL" id="HJA93916.1"/>
    </source>
</evidence>
<proteinExistence type="inferred from homology"/>
<evidence type="ECO:0000256" key="6">
    <source>
        <dbReference type="ARBA" id="ARBA00023136"/>
    </source>
</evidence>
<evidence type="ECO:0000256" key="2">
    <source>
        <dbReference type="ARBA" id="ARBA00022448"/>
    </source>
</evidence>
<feature type="transmembrane region" description="Helical" evidence="7">
    <location>
        <begin position="52"/>
        <end position="75"/>
    </location>
</feature>
<dbReference type="PANTHER" id="PTHR43227:SF11">
    <property type="entry name" value="BLL4140 PROTEIN"/>
    <property type="match status" value="1"/>
</dbReference>
<evidence type="ECO:0000259" key="8">
    <source>
        <dbReference type="PROSITE" id="PS50928"/>
    </source>
</evidence>
<comment type="subcellular location">
    <subcellularLocation>
        <location evidence="1 7">Cell membrane</location>
        <topology evidence="1 7">Multi-pass membrane protein</topology>
    </subcellularLocation>
</comment>
<reference evidence="9" key="1">
    <citation type="journal article" date="2021" name="PeerJ">
        <title>Extensive microbial diversity within the chicken gut microbiome revealed by metagenomics and culture.</title>
        <authorList>
            <person name="Gilroy R."/>
            <person name="Ravi A."/>
            <person name="Getino M."/>
            <person name="Pursley I."/>
            <person name="Horton D.L."/>
            <person name="Alikhan N.F."/>
            <person name="Baker D."/>
            <person name="Gharbi K."/>
            <person name="Hall N."/>
            <person name="Watson M."/>
            <person name="Adriaenssens E.M."/>
            <person name="Foster-Nyarko E."/>
            <person name="Jarju S."/>
            <person name="Secka A."/>
            <person name="Antonio M."/>
            <person name="Oren A."/>
            <person name="Chaudhuri R.R."/>
            <person name="La Ragione R."/>
            <person name="Hildebrand F."/>
            <person name="Pallen M.J."/>
        </authorList>
    </citation>
    <scope>NUCLEOTIDE SEQUENCE</scope>
    <source>
        <strain evidence="9">CHK179-7159</strain>
    </source>
</reference>
<feature type="transmembrane region" description="Helical" evidence="7">
    <location>
        <begin position="111"/>
        <end position="135"/>
    </location>
</feature>
<evidence type="ECO:0000256" key="5">
    <source>
        <dbReference type="ARBA" id="ARBA00022989"/>
    </source>
</evidence>
<organism evidence="9 10">
    <name type="scientific">Candidatus Eisenbergiella merdipullorum</name>
    <dbReference type="NCBI Taxonomy" id="2838553"/>
    <lineage>
        <taxon>Bacteria</taxon>
        <taxon>Bacillati</taxon>
        <taxon>Bacillota</taxon>
        <taxon>Clostridia</taxon>
        <taxon>Lachnospirales</taxon>
        <taxon>Lachnospiraceae</taxon>
        <taxon>Eisenbergiella</taxon>
    </lineage>
</organism>
<evidence type="ECO:0000256" key="4">
    <source>
        <dbReference type="ARBA" id="ARBA00022692"/>
    </source>
</evidence>
<reference evidence="9" key="2">
    <citation type="submission" date="2021-04" db="EMBL/GenBank/DDBJ databases">
        <authorList>
            <person name="Gilroy R."/>
        </authorList>
    </citation>
    <scope>NUCLEOTIDE SEQUENCE</scope>
    <source>
        <strain evidence="9">CHK179-7159</strain>
    </source>
</reference>
<accession>A0A9D2L207</accession>
<evidence type="ECO:0000313" key="10">
    <source>
        <dbReference type="Proteomes" id="UP000886858"/>
    </source>
</evidence>